<dbReference type="PANTHER" id="PTHR24064">
    <property type="entry name" value="SOLUTE CARRIER FAMILY 22 MEMBER"/>
    <property type="match status" value="1"/>
</dbReference>
<feature type="transmembrane region" description="Helical" evidence="6">
    <location>
        <begin position="399"/>
        <end position="418"/>
    </location>
</feature>
<dbReference type="Proteomes" id="UP000295192">
    <property type="component" value="Unassembled WGS sequence"/>
</dbReference>
<gene>
    <name evidence="7" type="ORF">AWZ03_006636</name>
</gene>
<keyword evidence="4 6" id="KW-0472">Membrane</keyword>
<feature type="transmembrane region" description="Helical" evidence="6">
    <location>
        <begin position="493"/>
        <end position="512"/>
    </location>
</feature>
<feature type="transmembrane region" description="Helical" evidence="6">
    <location>
        <begin position="213"/>
        <end position="234"/>
    </location>
</feature>
<evidence type="ECO:0000256" key="4">
    <source>
        <dbReference type="ARBA" id="ARBA00023136"/>
    </source>
</evidence>
<evidence type="ECO:0000256" key="3">
    <source>
        <dbReference type="ARBA" id="ARBA00022989"/>
    </source>
</evidence>
<feature type="transmembrane region" description="Helical" evidence="6">
    <location>
        <begin position="67"/>
        <end position="88"/>
    </location>
</feature>
<feature type="transmembrane region" description="Helical" evidence="6">
    <location>
        <begin position="246"/>
        <end position="267"/>
    </location>
</feature>
<dbReference type="SUPFAM" id="SSF103473">
    <property type="entry name" value="MFS general substrate transporter"/>
    <property type="match status" value="1"/>
</dbReference>
<keyword evidence="3 6" id="KW-1133">Transmembrane helix</keyword>
<evidence type="ECO:0000313" key="7">
    <source>
        <dbReference type="EMBL" id="TDG46932.1"/>
    </source>
</evidence>
<accession>A0A484BF69</accession>
<sequence length="585" mass="65084">MVNQASSIQTVGGRSPMPSPQLSHRHISHASPKDEGARTPAAPAAAPGSDIITDVVGNFGIWQLRTILIIFLCKIPAAWFMACIIFTAPELYPRTEFTCDTSYLNSSSSSNYSVSDNQCYVLDDSSGSRSECEQFTYVSSFDSLIMQFNLVCLRDIFIAWTQYWHLFGVLVGGVMGTKMMLGISPRSTYCVGAVAQILCGVVTGYARDFSLHCAFRCLSAVCCAIMFTAGQAIFTDITAGMHRIGAIILYDTFWSIGVIMLPTLSSFFSSWSLIYVGITFPTVMLIVLLYWTPDSPRWLLRHAVDHHSIDNVEQMVREGAEINDRCFKIPPDFRQQLEQLSERLKTAPAPAPWTQLWQGRRAKTHMVAAHLALAFFVINFMGMLLNIRSFGRDYLVPNTIAMGFSEIIGCFLALHFTLKHNKWKWQCAGTFNILAGMLGCMGWLFTGADSMDAELKVSLWMIIATIPKAAVSCAQSMLLACMNELVPANKKQLFVFSVITWARVWLLSAPFFNVLKRIDTALSLTSYSVFSILGGICTCLLLTPRTSTAPVMAQLEQQEQQDKKEQSPLNAPVWTIESDVHNTRL</sequence>
<dbReference type="GO" id="GO:0016020">
    <property type="term" value="C:membrane"/>
    <property type="evidence" value="ECO:0007669"/>
    <property type="project" value="UniProtKB-SubCell"/>
</dbReference>
<organism evidence="7 8">
    <name type="scientific">Drosophila navojoa</name>
    <name type="common">Fruit fly</name>
    <dbReference type="NCBI Taxonomy" id="7232"/>
    <lineage>
        <taxon>Eukaryota</taxon>
        <taxon>Metazoa</taxon>
        <taxon>Ecdysozoa</taxon>
        <taxon>Arthropoda</taxon>
        <taxon>Hexapoda</taxon>
        <taxon>Insecta</taxon>
        <taxon>Pterygota</taxon>
        <taxon>Neoptera</taxon>
        <taxon>Endopterygota</taxon>
        <taxon>Diptera</taxon>
        <taxon>Brachycera</taxon>
        <taxon>Muscomorpha</taxon>
        <taxon>Ephydroidea</taxon>
        <taxon>Drosophilidae</taxon>
        <taxon>Drosophila</taxon>
    </lineage>
</organism>
<comment type="subcellular location">
    <subcellularLocation>
        <location evidence="1">Membrane</location>
        <topology evidence="1">Multi-pass membrane protein</topology>
    </subcellularLocation>
</comment>
<dbReference type="Pfam" id="PF07690">
    <property type="entry name" value="MFS_1"/>
    <property type="match status" value="1"/>
</dbReference>
<evidence type="ECO:0000256" key="2">
    <source>
        <dbReference type="ARBA" id="ARBA00022692"/>
    </source>
</evidence>
<feature type="compositionally biased region" description="Polar residues" evidence="5">
    <location>
        <begin position="1"/>
        <end position="12"/>
    </location>
</feature>
<dbReference type="CDD" id="cd17317">
    <property type="entry name" value="MFS_SLC22"/>
    <property type="match status" value="1"/>
</dbReference>
<feature type="transmembrane region" description="Helical" evidence="6">
    <location>
        <begin position="457"/>
        <end position="481"/>
    </location>
</feature>
<feature type="transmembrane region" description="Helical" evidence="6">
    <location>
        <begin position="524"/>
        <end position="543"/>
    </location>
</feature>
<comment type="caution">
    <text evidence="7">The sequence shown here is derived from an EMBL/GenBank/DDBJ whole genome shotgun (WGS) entry which is preliminary data.</text>
</comment>
<dbReference type="InterPro" id="IPR036259">
    <property type="entry name" value="MFS_trans_sf"/>
</dbReference>
<feature type="transmembrane region" description="Helical" evidence="6">
    <location>
        <begin position="156"/>
        <end position="176"/>
    </location>
</feature>
<dbReference type="EMBL" id="LSRL02000051">
    <property type="protein sequence ID" value="TDG46932.1"/>
    <property type="molecule type" value="Genomic_DNA"/>
</dbReference>
<feature type="transmembrane region" description="Helical" evidence="6">
    <location>
        <begin position="425"/>
        <end position="445"/>
    </location>
</feature>
<keyword evidence="8" id="KW-1185">Reference proteome</keyword>
<evidence type="ECO:0008006" key="9">
    <source>
        <dbReference type="Google" id="ProtNLM"/>
    </source>
</evidence>
<feature type="region of interest" description="Disordered" evidence="5">
    <location>
        <begin position="1"/>
        <end position="45"/>
    </location>
</feature>
<dbReference type="OrthoDB" id="5296287at2759"/>
<dbReference type="AlphaFoldDB" id="A0A484BF69"/>
<dbReference type="KEGG" id="dnv:108659674"/>
<keyword evidence="2 6" id="KW-0812">Transmembrane</keyword>
<feature type="transmembrane region" description="Helical" evidence="6">
    <location>
        <begin position="188"/>
        <end position="207"/>
    </location>
</feature>
<evidence type="ECO:0000256" key="6">
    <source>
        <dbReference type="SAM" id="Phobius"/>
    </source>
</evidence>
<evidence type="ECO:0000256" key="5">
    <source>
        <dbReference type="SAM" id="MobiDB-lite"/>
    </source>
</evidence>
<feature type="transmembrane region" description="Helical" evidence="6">
    <location>
        <begin position="273"/>
        <end position="291"/>
    </location>
</feature>
<dbReference type="InterPro" id="IPR011701">
    <property type="entry name" value="MFS"/>
</dbReference>
<reference evidence="7 8" key="1">
    <citation type="journal article" date="2019" name="J. Hered.">
        <title>An Improved Genome Assembly for Drosophila navojoa, the Basal Species in the mojavensis Cluster.</title>
        <authorList>
            <person name="Vanderlinde T."/>
            <person name="Dupim E.G."/>
            <person name="Nazario-Yepiz N.O."/>
            <person name="Carvalho A.B."/>
        </authorList>
    </citation>
    <scope>NUCLEOTIDE SEQUENCE [LARGE SCALE GENOMIC DNA]</scope>
    <source>
        <strain evidence="7">Navoj_Jal97</strain>
        <tissue evidence="7">Whole organism</tissue>
    </source>
</reference>
<dbReference type="GO" id="GO:0022857">
    <property type="term" value="F:transmembrane transporter activity"/>
    <property type="evidence" value="ECO:0007669"/>
    <property type="project" value="InterPro"/>
</dbReference>
<feature type="transmembrane region" description="Helical" evidence="6">
    <location>
        <begin position="367"/>
        <end position="387"/>
    </location>
</feature>
<dbReference type="OMA" id="MLLACMN"/>
<dbReference type="Gene3D" id="1.20.1250.20">
    <property type="entry name" value="MFS general substrate transporter like domains"/>
    <property type="match status" value="1"/>
</dbReference>
<evidence type="ECO:0000256" key="1">
    <source>
        <dbReference type="ARBA" id="ARBA00004141"/>
    </source>
</evidence>
<protein>
    <recommendedName>
        <fullName evidence="9">Major facilitator superfamily (MFS) profile domain-containing protein</fullName>
    </recommendedName>
</protein>
<name>A0A484BF69_DRONA</name>
<evidence type="ECO:0000313" key="8">
    <source>
        <dbReference type="Proteomes" id="UP000295192"/>
    </source>
</evidence>
<proteinExistence type="predicted"/>